<evidence type="ECO:0000256" key="1">
    <source>
        <dbReference type="ARBA" id="ARBA00004613"/>
    </source>
</evidence>
<comment type="subcellular location">
    <subcellularLocation>
        <location evidence="1">Secreted</location>
    </subcellularLocation>
</comment>
<organism evidence="7 8">
    <name type="scientific">Centropus unirufus</name>
    <dbReference type="NCBI Taxonomy" id="1118519"/>
    <lineage>
        <taxon>Eukaryota</taxon>
        <taxon>Metazoa</taxon>
        <taxon>Chordata</taxon>
        <taxon>Craniata</taxon>
        <taxon>Vertebrata</taxon>
        <taxon>Euteleostomi</taxon>
        <taxon>Archelosauria</taxon>
        <taxon>Archosauria</taxon>
        <taxon>Dinosauria</taxon>
        <taxon>Saurischia</taxon>
        <taxon>Theropoda</taxon>
        <taxon>Coelurosauria</taxon>
        <taxon>Aves</taxon>
        <taxon>Neognathae</taxon>
        <taxon>Neoaves</taxon>
        <taxon>Otidimorphae</taxon>
        <taxon>Cuculiformes</taxon>
        <taxon>Centropidae</taxon>
        <taxon>Centropus</taxon>
    </lineage>
</organism>
<dbReference type="AlphaFoldDB" id="A0A7K4ZGQ1"/>
<name>A0A7K4ZGQ1_9AVES</name>
<protein>
    <submittedName>
        <fullName evidence="7">SAP protein</fullName>
    </submittedName>
</protein>
<evidence type="ECO:0000313" key="8">
    <source>
        <dbReference type="Proteomes" id="UP000517892"/>
    </source>
</evidence>
<keyword evidence="4" id="KW-1015">Disulfide bond</keyword>
<comment type="caution">
    <text evidence="7">The sequence shown here is derived from an EMBL/GenBank/DDBJ whole genome shotgun (WGS) entry which is preliminary data.</text>
</comment>
<dbReference type="GO" id="GO:0006665">
    <property type="term" value="P:sphingolipid metabolic process"/>
    <property type="evidence" value="ECO:0007669"/>
    <property type="project" value="InterPro"/>
</dbReference>
<dbReference type="GO" id="GO:0016020">
    <property type="term" value="C:membrane"/>
    <property type="evidence" value="ECO:0007669"/>
    <property type="project" value="GOC"/>
</dbReference>
<dbReference type="EMBL" id="VYZI01000039">
    <property type="protein sequence ID" value="NWR70575.1"/>
    <property type="molecule type" value="Genomic_DNA"/>
</dbReference>
<dbReference type="GO" id="GO:0005764">
    <property type="term" value="C:lysosome"/>
    <property type="evidence" value="ECO:0007669"/>
    <property type="project" value="InterPro"/>
</dbReference>
<dbReference type="InterPro" id="IPR008373">
    <property type="entry name" value="Saposin"/>
</dbReference>
<gene>
    <name evidence="7" type="primary">Psap_1</name>
    <name evidence="7" type="ORF">CENUNI_R15481</name>
</gene>
<evidence type="ECO:0000256" key="3">
    <source>
        <dbReference type="ARBA" id="ARBA00022729"/>
    </source>
</evidence>
<keyword evidence="5" id="KW-0325">Glycoprotein</keyword>
<feature type="non-terminal residue" evidence="7">
    <location>
        <position position="140"/>
    </location>
</feature>
<dbReference type="Pfam" id="PF02199">
    <property type="entry name" value="SapA"/>
    <property type="match status" value="1"/>
</dbReference>
<feature type="non-terminal residue" evidence="7">
    <location>
        <position position="1"/>
    </location>
</feature>
<dbReference type="PROSITE" id="PS51110">
    <property type="entry name" value="SAP_A"/>
    <property type="match status" value="1"/>
</dbReference>
<dbReference type="OrthoDB" id="8889685at2759"/>
<dbReference type="InterPro" id="IPR011001">
    <property type="entry name" value="Saposin-like"/>
</dbReference>
<feature type="domain" description="Saposin A-type" evidence="6">
    <location>
        <begin position="15"/>
        <end position="55"/>
    </location>
</feature>
<dbReference type="Proteomes" id="UP000517892">
    <property type="component" value="Unassembled WGS sequence"/>
</dbReference>
<keyword evidence="2" id="KW-0964">Secreted</keyword>
<evidence type="ECO:0000259" key="6">
    <source>
        <dbReference type="PROSITE" id="PS51110"/>
    </source>
</evidence>
<keyword evidence="8" id="KW-1185">Reference proteome</keyword>
<evidence type="ECO:0000313" key="7">
    <source>
        <dbReference type="EMBL" id="NWR70575.1"/>
    </source>
</evidence>
<dbReference type="SUPFAM" id="SSF47862">
    <property type="entry name" value="Saposin"/>
    <property type="match status" value="1"/>
</dbReference>
<dbReference type="SMART" id="SM00162">
    <property type="entry name" value="SAPA"/>
    <property type="match status" value="1"/>
</dbReference>
<keyword evidence="3" id="KW-0732">Signal</keyword>
<dbReference type="PRINTS" id="PR01797">
    <property type="entry name" value="SAPOSIN"/>
</dbReference>
<sequence>ALGHDNLLSPPTTAAASPLHECNQRPEDWCRDVVTAAKCGALQLCQITVWDRAVGKGIPCHLCQMAVSVVGKILQDNRTESDPKVLCGTFKLCQSQESSTGALKFQKPPPAPAGPVQDFTDLVNPFIANVPLLLHPQDRP</sequence>
<accession>A0A7K4ZGQ1</accession>
<dbReference type="GO" id="GO:0005576">
    <property type="term" value="C:extracellular region"/>
    <property type="evidence" value="ECO:0007669"/>
    <property type="project" value="UniProtKB-SubCell"/>
</dbReference>
<dbReference type="InterPro" id="IPR003119">
    <property type="entry name" value="SAP_A"/>
</dbReference>
<reference evidence="7 8" key="1">
    <citation type="submission" date="2019-09" db="EMBL/GenBank/DDBJ databases">
        <title>Bird 10,000 Genomes (B10K) Project - Family phase.</title>
        <authorList>
            <person name="Zhang G."/>
        </authorList>
    </citation>
    <scope>NUCLEOTIDE SEQUENCE [LARGE SCALE GENOMIC DNA]</scope>
    <source>
        <strain evidence="7">B10K-DU-017-25</strain>
        <tissue evidence="7">Mixed tissue sample</tissue>
    </source>
</reference>
<evidence type="ECO:0000256" key="2">
    <source>
        <dbReference type="ARBA" id="ARBA00022525"/>
    </source>
</evidence>
<proteinExistence type="predicted"/>
<evidence type="ECO:0000256" key="4">
    <source>
        <dbReference type="ARBA" id="ARBA00023157"/>
    </source>
</evidence>
<evidence type="ECO:0000256" key="5">
    <source>
        <dbReference type="ARBA" id="ARBA00023180"/>
    </source>
</evidence>